<dbReference type="EMBL" id="UINC01008942">
    <property type="protein sequence ID" value="SVA40192.1"/>
    <property type="molecule type" value="Genomic_DNA"/>
</dbReference>
<feature type="non-terminal residue" evidence="1">
    <location>
        <position position="37"/>
    </location>
</feature>
<proteinExistence type="predicted"/>
<evidence type="ECO:0000313" key="1">
    <source>
        <dbReference type="EMBL" id="SVA40192.1"/>
    </source>
</evidence>
<gene>
    <name evidence="1" type="ORF">METZ01_LOCUS93046</name>
</gene>
<protein>
    <submittedName>
        <fullName evidence="1">Uncharacterized protein</fullName>
    </submittedName>
</protein>
<organism evidence="1">
    <name type="scientific">marine metagenome</name>
    <dbReference type="NCBI Taxonomy" id="408172"/>
    <lineage>
        <taxon>unclassified sequences</taxon>
        <taxon>metagenomes</taxon>
        <taxon>ecological metagenomes</taxon>
    </lineage>
</organism>
<dbReference type="AlphaFoldDB" id="A0A381VIR9"/>
<sequence length="37" mass="4386">MWSEDFAQQTIPLTIVSYAKLHNIECRGKKDLIEFLF</sequence>
<name>A0A381VIR9_9ZZZZ</name>
<accession>A0A381VIR9</accession>
<reference evidence="1" key="1">
    <citation type="submission" date="2018-05" db="EMBL/GenBank/DDBJ databases">
        <authorList>
            <person name="Lanie J.A."/>
            <person name="Ng W.-L."/>
            <person name="Kazmierczak K.M."/>
            <person name="Andrzejewski T.M."/>
            <person name="Davidsen T.M."/>
            <person name="Wayne K.J."/>
            <person name="Tettelin H."/>
            <person name="Glass J.I."/>
            <person name="Rusch D."/>
            <person name="Podicherti R."/>
            <person name="Tsui H.-C.T."/>
            <person name="Winkler M.E."/>
        </authorList>
    </citation>
    <scope>NUCLEOTIDE SEQUENCE</scope>
</reference>